<feature type="region of interest" description="Disordered" evidence="8">
    <location>
        <begin position="560"/>
        <end position="593"/>
    </location>
</feature>
<feature type="compositionally biased region" description="Basic residues" evidence="8">
    <location>
        <begin position="228"/>
        <end position="241"/>
    </location>
</feature>
<feature type="transmembrane region" description="Helical" evidence="9">
    <location>
        <begin position="680"/>
        <end position="700"/>
    </location>
</feature>
<dbReference type="Proteomes" id="UP000886653">
    <property type="component" value="Unassembled WGS sequence"/>
</dbReference>
<feature type="transmembrane region" description="Helical" evidence="9">
    <location>
        <begin position="442"/>
        <end position="465"/>
    </location>
</feature>
<feature type="region of interest" description="Disordered" evidence="8">
    <location>
        <begin position="228"/>
        <end position="258"/>
    </location>
</feature>
<reference evidence="11" key="1">
    <citation type="submission" date="2013-11" db="EMBL/GenBank/DDBJ databases">
        <title>Genome sequence of the fusiform rust pathogen reveals effectors for host alternation and coevolution with pine.</title>
        <authorList>
            <consortium name="DOE Joint Genome Institute"/>
            <person name="Smith K."/>
            <person name="Pendleton A."/>
            <person name="Kubisiak T."/>
            <person name="Anderson C."/>
            <person name="Salamov A."/>
            <person name="Aerts A."/>
            <person name="Riley R."/>
            <person name="Clum A."/>
            <person name="Lindquist E."/>
            <person name="Ence D."/>
            <person name="Campbell M."/>
            <person name="Kronenberg Z."/>
            <person name="Feau N."/>
            <person name="Dhillon B."/>
            <person name="Hamelin R."/>
            <person name="Burleigh J."/>
            <person name="Smith J."/>
            <person name="Yandell M."/>
            <person name="Nelson C."/>
            <person name="Grigoriev I."/>
            <person name="Davis J."/>
        </authorList>
    </citation>
    <scope>NUCLEOTIDE SEQUENCE</scope>
    <source>
        <strain evidence="11">G11</strain>
    </source>
</reference>
<dbReference type="OrthoDB" id="2499304at2759"/>
<dbReference type="GO" id="GO:0015179">
    <property type="term" value="F:L-amino acid transmembrane transporter activity"/>
    <property type="evidence" value="ECO:0007669"/>
    <property type="project" value="TreeGrafter"/>
</dbReference>
<feature type="transmembrane region" description="Helical" evidence="9">
    <location>
        <begin position="344"/>
        <end position="371"/>
    </location>
</feature>
<evidence type="ECO:0000256" key="2">
    <source>
        <dbReference type="ARBA" id="ARBA00008066"/>
    </source>
</evidence>
<feature type="transmembrane region" description="Helical" evidence="9">
    <location>
        <begin position="621"/>
        <end position="638"/>
    </location>
</feature>
<feature type="region of interest" description="Disordered" evidence="8">
    <location>
        <begin position="51"/>
        <end position="135"/>
    </location>
</feature>
<evidence type="ECO:0000256" key="9">
    <source>
        <dbReference type="SAM" id="Phobius"/>
    </source>
</evidence>
<feature type="transmembrane region" description="Helical" evidence="9">
    <location>
        <begin position="477"/>
        <end position="500"/>
    </location>
</feature>
<dbReference type="EMBL" id="MU167257">
    <property type="protein sequence ID" value="KAG0146698.1"/>
    <property type="molecule type" value="Genomic_DNA"/>
</dbReference>
<feature type="domain" description="Amino acid transporter transmembrane" evidence="10">
    <location>
        <begin position="263"/>
        <end position="699"/>
    </location>
</feature>
<feature type="compositionally biased region" description="Low complexity" evidence="8">
    <location>
        <begin position="51"/>
        <end position="62"/>
    </location>
</feature>
<evidence type="ECO:0000313" key="11">
    <source>
        <dbReference type="EMBL" id="KAG0146698.1"/>
    </source>
</evidence>
<feature type="compositionally biased region" description="Pro residues" evidence="8">
    <location>
        <begin position="1"/>
        <end position="10"/>
    </location>
</feature>
<protein>
    <recommendedName>
        <fullName evidence="10">Amino acid transporter transmembrane domain-containing protein</fullName>
    </recommendedName>
</protein>
<name>A0A9P6NIM9_9BASI</name>
<feature type="compositionally biased region" description="Polar residues" evidence="8">
    <location>
        <begin position="14"/>
        <end position="26"/>
    </location>
</feature>
<proteinExistence type="inferred from homology"/>
<comment type="caution">
    <text evidence="11">The sequence shown here is derived from an EMBL/GenBank/DDBJ whole genome shotgun (WGS) entry which is preliminary data.</text>
</comment>
<evidence type="ECO:0000256" key="6">
    <source>
        <dbReference type="ARBA" id="ARBA00022989"/>
    </source>
</evidence>
<dbReference type="PANTHER" id="PTHR22950:SF692">
    <property type="entry name" value="TRANSMEMBRANE AMINO ACID TRANSPORTER FAMILY PROTEIN"/>
    <property type="match status" value="1"/>
</dbReference>
<dbReference type="Pfam" id="PF01490">
    <property type="entry name" value="Aa_trans"/>
    <property type="match status" value="1"/>
</dbReference>
<feature type="compositionally biased region" description="Polar residues" evidence="8">
    <location>
        <begin position="116"/>
        <end position="135"/>
    </location>
</feature>
<dbReference type="InterPro" id="IPR013057">
    <property type="entry name" value="AA_transpt_TM"/>
</dbReference>
<feature type="transmembrane region" description="Helical" evidence="9">
    <location>
        <begin position="377"/>
        <end position="395"/>
    </location>
</feature>
<feature type="region of interest" description="Disordered" evidence="8">
    <location>
        <begin position="156"/>
        <end position="192"/>
    </location>
</feature>
<feature type="compositionally biased region" description="Acidic residues" evidence="8">
    <location>
        <begin position="75"/>
        <end position="84"/>
    </location>
</feature>
<evidence type="ECO:0000256" key="8">
    <source>
        <dbReference type="SAM" id="MobiDB-lite"/>
    </source>
</evidence>
<keyword evidence="4 9" id="KW-0812">Transmembrane</keyword>
<feature type="compositionally biased region" description="Polar residues" evidence="8">
    <location>
        <begin position="156"/>
        <end position="186"/>
    </location>
</feature>
<feature type="transmembrane region" description="Helical" evidence="9">
    <location>
        <begin position="644"/>
        <end position="668"/>
    </location>
</feature>
<keyword evidence="6 9" id="KW-1133">Transmembrane helix</keyword>
<sequence>MQSPTIPEPVSPEHTPTQHAPESSSRGVFASSIDLVRGYQRSQSYLAENLSSSLNQSSLSTSYQASRDHRGDVESQWEADDEFEDGRSLSPTPEDGYDTDEGPEMSSLDGDHPRQPSGTPNLSTHSARYSVSPHASTFPTGLRKFWSQRLSANFRTPKASSSSLRAQINDPASSETGQLANPSWHPNSHAERSGLLAPSMSVRNYDSVSDSSSAQLIYTDSSSIKGLSRKRRSGHLPRHRSSSFSCDTAHQPGISDPISGTGTSTFGQTLFNSFNILCGVGLLSEPLAFSSAGWVGSALLFLFCGLVTNYTAKILARIMIQDRSLFTYNDICCKAFGRSMQYPIAGLFCLELFALSVALMVIFGDSMAIIFPGYGPTLFKLLAFCLVIPTVFMPFKILSYSSLLGLFSSLTLVGVVVFDGLVKQDAPGSIFDPVETSLWPSGKWGLSAGLMMSGFSGHSVIPSLARDMRDPQEFNRMIDWAYISAGSMYAVVGVAGYLMFGNSVSQEITHDILVTAGFPVLVNQIAIWMVAINPIAKFALCTRPLNLTIEHLFSLGTGGTVDEHGAPPRPQSNPPPTSTSSATSNGVAHQNGSQKSLASRGSKMIKPPQPSVRFTKAFGRLVARFSVTSLVVIVSIVMPDFDRVMSFLGAFAAFVICVILPVSAKLLLHNESSQLEKGTDLMLLIVSIAMAAIGTIFSFLPNQ</sequence>
<feature type="transmembrane region" description="Helical" evidence="9">
    <location>
        <begin position="292"/>
        <end position="312"/>
    </location>
</feature>
<evidence type="ECO:0000256" key="4">
    <source>
        <dbReference type="ARBA" id="ARBA00022692"/>
    </source>
</evidence>
<evidence type="ECO:0000256" key="1">
    <source>
        <dbReference type="ARBA" id="ARBA00004141"/>
    </source>
</evidence>
<comment type="subcellular location">
    <subcellularLocation>
        <location evidence="1">Membrane</location>
        <topology evidence="1">Multi-pass membrane protein</topology>
    </subcellularLocation>
</comment>
<comment type="similarity">
    <text evidence="2">Belongs to the amino acid/polyamine transporter 2 family.</text>
</comment>
<feature type="transmembrane region" description="Helical" evidence="9">
    <location>
        <begin position="402"/>
        <end position="422"/>
    </location>
</feature>
<evidence type="ECO:0000256" key="5">
    <source>
        <dbReference type="ARBA" id="ARBA00022970"/>
    </source>
</evidence>
<keyword evidence="7 9" id="KW-0472">Membrane</keyword>
<evidence type="ECO:0000259" key="10">
    <source>
        <dbReference type="Pfam" id="PF01490"/>
    </source>
</evidence>
<dbReference type="PANTHER" id="PTHR22950">
    <property type="entry name" value="AMINO ACID TRANSPORTER"/>
    <property type="match status" value="1"/>
</dbReference>
<evidence type="ECO:0000256" key="3">
    <source>
        <dbReference type="ARBA" id="ARBA00022448"/>
    </source>
</evidence>
<keyword evidence="5" id="KW-0029">Amino-acid transport</keyword>
<feature type="transmembrane region" description="Helical" evidence="9">
    <location>
        <begin position="512"/>
        <end position="536"/>
    </location>
</feature>
<accession>A0A9P6NIM9</accession>
<dbReference type="AlphaFoldDB" id="A0A9P6NIM9"/>
<gene>
    <name evidence="11" type="ORF">CROQUDRAFT_657050</name>
</gene>
<feature type="compositionally biased region" description="Pro residues" evidence="8">
    <location>
        <begin position="567"/>
        <end position="577"/>
    </location>
</feature>
<evidence type="ECO:0000256" key="7">
    <source>
        <dbReference type="ARBA" id="ARBA00023136"/>
    </source>
</evidence>
<keyword evidence="12" id="KW-1185">Reference proteome</keyword>
<dbReference type="GO" id="GO:0005774">
    <property type="term" value="C:vacuolar membrane"/>
    <property type="evidence" value="ECO:0007669"/>
    <property type="project" value="TreeGrafter"/>
</dbReference>
<keyword evidence="3" id="KW-0813">Transport</keyword>
<evidence type="ECO:0000313" key="12">
    <source>
        <dbReference type="Proteomes" id="UP000886653"/>
    </source>
</evidence>
<organism evidence="11 12">
    <name type="scientific">Cronartium quercuum f. sp. fusiforme G11</name>
    <dbReference type="NCBI Taxonomy" id="708437"/>
    <lineage>
        <taxon>Eukaryota</taxon>
        <taxon>Fungi</taxon>
        <taxon>Dikarya</taxon>
        <taxon>Basidiomycota</taxon>
        <taxon>Pucciniomycotina</taxon>
        <taxon>Pucciniomycetes</taxon>
        <taxon>Pucciniales</taxon>
        <taxon>Coleosporiaceae</taxon>
        <taxon>Cronartium</taxon>
    </lineage>
</organism>
<feature type="region of interest" description="Disordered" evidence="8">
    <location>
        <begin position="1"/>
        <end position="28"/>
    </location>
</feature>